<dbReference type="SUPFAM" id="SSF56731">
    <property type="entry name" value="DNA primase core"/>
    <property type="match status" value="1"/>
</dbReference>
<keyword evidence="3 9" id="KW-0808">Transferase</keyword>
<evidence type="ECO:0000256" key="5">
    <source>
        <dbReference type="ARBA" id="ARBA00022705"/>
    </source>
</evidence>
<dbReference type="GO" id="GO:0006269">
    <property type="term" value="P:DNA replication, synthesis of primer"/>
    <property type="evidence" value="ECO:0007669"/>
    <property type="project" value="UniProtKB-UniRule"/>
</dbReference>
<evidence type="ECO:0000256" key="2">
    <source>
        <dbReference type="ARBA" id="ARBA00022515"/>
    </source>
</evidence>
<dbReference type="Pfam" id="PF13662">
    <property type="entry name" value="Toprim_4"/>
    <property type="match status" value="1"/>
</dbReference>
<evidence type="ECO:0000256" key="4">
    <source>
        <dbReference type="ARBA" id="ARBA00022695"/>
    </source>
</evidence>
<dbReference type="Gene3D" id="3.40.1360.10">
    <property type="match status" value="1"/>
</dbReference>
<feature type="region of interest" description="Disordered" evidence="10">
    <location>
        <begin position="276"/>
        <end position="340"/>
    </location>
</feature>
<gene>
    <name evidence="9 12" type="primary">dnaG</name>
    <name evidence="12" type="ORF">ACFQGH_01575</name>
</gene>
<dbReference type="NCBIfam" id="NF003108">
    <property type="entry name" value="PRK04031.1-1"/>
    <property type="match status" value="1"/>
</dbReference>
<keyword evidence="6" id="KW-0479">Metal-binding</keyword>
<dbReference type="InterPro" id="IPR020607">
    <property type="entry name" value="Primase_DnaG_arc"/>
</dbReference>
<keyword evidence="7" id="KW-0460">Magnesium</keyword>
<organism evidence="12 13">
    <name type="scientific">Halalkalicoccus tibetensis</name>
    <dbReference type="NCBI Taxonomy" id="175632"/>
    <lineage>
        <taxon>Archaea</taxon>
        <taxon>Methanobacteriati</taxon>
        <taxon>Methanobacteriota</taxon>
        <taxon>Stenosarchaea group</taxon>
        <taxon>Halobacteria</taxon>
        <taxon>Halobacteriales</taxon>
        <taxon>Halococcaceae</taxon>
        <taxon>Halalkalicoccus</taxon>
    </lineage>
</organism>
<evidence type="ECO:0000256" key="1">
    <source>
        <dbReference type="ARBA" id="ARBA00022478"/>
    </source>
</evidence>
<dbReference type="InterPro" id="IPR034154">
    <property type="entry name" value="TOPRIM_DnaG/twinkle"/>
</dbReference>
<protein>
    <recommendedName>
        <fullName evidence="9">DNA primase DnaG</fullName>
        <ecNumber evidence="9">2.7.7.101</ecNumber>
    </recommendedName>
</protein>
<reference evidence="12 13" key="1">
    <citation type="journal article" date="2019" name="Int. J. Syst. Evol. Microbiol.">
        <title>The Global Catalogue of Microorganisms (GCM) 10K type strain sequencing project: providing services to taxonomists for standard genome sequencing and annotation.</title>
        <authorList>
            <consortium name="The Broad Institute Genomics Platform"/>
            <consortium name="The Broad Institute Genome Sequencing Center for Infectious Disease"/>
            <person name="Wu L."/>
            <person name="Ma J."/>
        </authorList>
    </citation>
    <scope>NUCLEOTIDE SEQUENCE [LARGE SCALE GENOMIC DNA]</scope>
    <source>
        <strain evidence="12 13">CGMCC 1.3240</strain>
    </source>
</reference>
<dbReference type="GO" id="GO:1990077">
    <property type="term" value="C:primosome complex"/>
    <property type="evidence" value="ECO:0007669"/>
    <property type="project" value="UniProtKB-KW"/>
</dbReference>
<feature type="domain" description="Toprim" evidence="11">
    <location>
        <begin position="169"/>
        <end position="255"/>
    </location>
</feature>
<dbReference type="GO" id="GO:0003899">
    <property type="term" value="F:DNA-directed RNA polymerase activity"/>
    <property type="evidence" value="ECO:0007669"/>
    <property type="project" value="UniProtKB-UniRule"/>
</dbReference>
<sequence length="438" mass="46398">MTFNDTTKYLIHADVTADGVVERSDVVGAIFGQTEGLLGDDLDIHDLQQSSRVGRIDVEIASQAGQSTGTVTVSTSMDKVETAVLAAALETIERVGPCRATLEVSRIEDTRAAARREVVGRARELLSTAFDETALSSDELLERVRESVRVEDITEYEGYPAGPRVADGDAVIVVEGRADVLQLLKYGIKNAVAVEGTNVPEPIAELTKDRTTTAFLDGDRGGELIMKELEQVGEIDSIAFAPQGRSVEDLAREEALAALREKVSLRAVADAATPREVIAATDGSTRPAPDETSEVAGAAETAESPAEPSGPDAEPAPDEGGATAGVEAEPEAEPEPEAPASLREHAEDAIGGGTETVRLLDGEFAELASAPAEEAFEAVRRAEEPPRAIVLDGELSQRVLDVAAQRGVSQVIARERGQYVKRPTSVRIRTFDELVGPA</sequence>
<evidence type="ECO:0000313" key="12">
    <source>
        <dbReference type="EMBL" id="MFC6903882.1"/>
    </source>
</evidence>
<dbReference type="InterPro" id="IPR050219">
    <property type="entry name" value="DnaG_primase"/>
</dbReference>
<keyword evidence="8 9" id="KW-0804">Transcription</keyword>
<dbReference type="InterPro" id="IPR006171">
    <property type="entry name" value="TOPRIM_dom"/>
</dbReference>
<dbReference type="GO" id="GO:0046872">
    <property type="term" value="F:metal ion binding"/>
    <property type="evidence" value="ECO:0007669"/>
    <property type="project" value="UniProtKB-KW"/>
</dbReference>
<evidence type="ECO:0000256" key="8">
    <source>
        <dbReference type="ARBA" id="ARBA00023163"/>
    </source>
</evidence>
<evidence type="ECO:0000256" key="10">
    <source>
        <dbReference type="SAM" id="MobiDB-lite"/>
    </source>
</evidence>
<keyword evidence="2 9" id="KW-0639">Primosome</keyword>
<evidence type="ECO:0000313" key="13">
    <source>
        <dbReference type="Proteomes" id="UP001596312"/>
    </source>
</evidence>
<dbReference type="RefSeq" id="WP_340602373.1">
    <property type="nucleotide sequence ID" value="NZ_JBBMXV010000001.1"/>
</dbReference>
<comment type="catalytic activity">
    <reaction evidence="9">
        <text>ssDNA + n NTP = ssDNA/pppN(pN)n-1 hybrid + (n-1) diphosphate.</text>
        <dbReference type="EC" id="2.7.7.101"/>
    </reaction>
</comment>
<keyword evidence="1 9" id="KW-0240">DNA-directed RNA polymerase</keyword>
<dbReference type="GO" id="GO:0000428">
    <property type="term" value="C:DNA-directed RNA polymerase complex"/>
    <property type="evidence" value="ECO:0007669"/>
    <property type="project" value="UniProtKB-KW"/>
</dbReference>
<dbReference type="EMBL" id="JBHSXQ010000001">
    <property type="protein sequence ID" value="MFC6903882.1"/>
    <property type="molecule type" value="Genomic_DNA"/>
</dbReference>
<feature type="compositionally biased region" description="Low complexity" evidence="10">
    <location>
        <begin position="296"/>
        <end position="311"/>
    </location>
</feature>
<comment type="function">
    <text evidence="9">RNA polymerase that catalyzes the synthesis of short RNA molecules used as primers for DNA polymerase during DNA replication.</text>
</comment>
<name>A0ABD5UXB5_9EURY</name>
<dbReference type="PROSITE" id="PS50880">
    <property type="entry name" value="TOPRIM"/>
    <property type="match status" value="1"/>
</dbReference>
<comment type="subunit">
    <text evidence="9">Forms a ternary complex with MCM helicase and DNA.</text>
</comment>
<evidence type="ECO:0000259" key="11">
    <source>
        <dbReference type="PROSITE" id="PS50880"/>
    </source>
</evidence>
<dbReference type="AlphaFoldDB" id="A0ABD5UXB5"/>
<dbReference type="EC" id="2.7.7.101" evidence="9"/>
<dbReference type="HAMAP" id="MF_00007">
    <property type="entry name" value="DNA_primase_DnaG_arc"/>
    <property type="match status" value="1"/>
</dbReference>
<evidence type="ECO:0000256" key="9">
    <source>
        <dbReference type="HAMAP-Rule" id="MF_00007"/>
    </source>
</evidence>
<keyword evidence="4 9" id="KW-0548">Nucleotidyltransferase</keyword>
<comment type="caution">
    <text evidence="12">The sequence shown here is derived from an EMBL/GenBank/DDBJ whole genome shotgun (WGS) entry which is preliminary data.</text>
</comment>
<proteinExistence type="inferred from homology"/>
<keyword evidence="5 9" id="KW-0235">DNA replication</keyword>
<dbReference type="CDD" id="cd01029">
    <property type="entry name" value="TOPRIM_primases"/>
    <property type="match status" value="1"/>
</dbReference>
<keyword evidence="13" id="KW-1185">Reference proteome</keyword>
<accession>A0ABD5UXB5</accession>
<dbReference type="Proteomes" id="UP001596312">
    <property type="component" value="Unassembled WGS sequence"/>
</dbReference>
<dbReference type="PANTHER" id="PTHR30313:SF2">
    <property type="entry name" value="DNA PRIMASE"/>
    <property type="match status" value="1"/>
</dbReference>
<dbReference type="PANTHER" id="PTHR30313">
    <property type="entry name" value="DNA PRIMASE"/>
    <property type="match status" value="1"/>
</dbReference>
<dbReference type="SMART" id="SM00493">
    <property type="entry name" value="TOPRIM"/>
    <property type="match status" value="1"/>
</dbReference>
<evidence type="ECO:0000256" key="7">
    <source>
        <dbReference type="ARBA" id="ARBA00022842"/>
    </source>
</evidence>
<evidence type="ECO:0000256" key="3">
    <source>
        <dbReference type="ARBA" id="ARBA00022679"/>
    </source>
</evidence>
<evidence type="ECO:0000256" key="6">
    <source>
        <dbReference type="ARBA" id="ARBA00022723"/>
    </source>
</evidence>
<comment type="similarity">
    <text evidence="9">Belongs to the archaeal DnaG primase family.</text>
</comment>